<sequence>MIVAETSAADLDAQISRTREVIPADISINTKAMSRLNEIQQTVCPKPAPRAMHPR</sequence>
<evidence type="ECO:0000313" key="1">
    <source>
        <dbReference type="EMBL" id="KAH3819477.1"/>
    </source>
</evidence>
<reference evidence="1" key="1">
    <citation type="journal article" date="2019" name="bioRxiv">
        <title>The Genome of the Zebra Mussel, Dreissena polymorpha: A Resource for Invasive Species Research.</title>
        <authorList>
            <person name="McCartney M.A."/>
            <person name="Auch B."/>
            <person name="Kono T."/>
            <person name="Mallez S."/>
            <person name="Zhang Y."/>
            <person name="Obille A."/>
            <person name="Becker A."/>
            <person name="Abrahante J.E."/>
            <person name="Garbe J."/>
            <person name="Badalamenti J.P."/>
            <person name="Herman A."/>
            <person name="Mangelson H."/>
            <person name="Liachko I."/>
            <person name="Sullivan S."/>
            <person name="Sone E.D."/>
            <person name="Koren S."/>
            <person name="Silverstein K.A.T."/>
            <person name="Beckman K.B."/>
            <person name="Gohl D.M."/>
        </authorList>
    </citation>
    <scope>NUCLEOTIDE SEQUENCE</scope>
    <source>
        <strain evidence="1">Duluth1</strain>
        <tissue evidence="1">Whole animal</tissue>
    </source>
</reference>
<gene>
    <name evidence="1" type="ORF">DPMN_121214</name>
</gene>
<evidence type="ECO:0000313" key="2">
    <source>
        <dbReference type="Proteomes" id="UP000828390"/>
    </source>
</evidence>
<proteinExistence type="predicted"/>
<comment type="caution">
    <text evidence="1">The sequence shown here is derived from an EMBL/GenBank/DDBJ whole genome shotgun (WGS) entry which is preliminary data.</text>
</comment>
<protein>
    <submittedName>
        <fullName evidence="1">Uncharacterized protein</fullName>
    </submittedName>
</protein>
<dbReference type="EMBL" id="JAIWYP010000005">
    <property type="protein sequence ID" value="KAH3819477.1"/>
    <property type="molecule type" value="Genomic_DNA"/>
</dbReference>
<accession>A0A9D4GMC9</accession>
<dbReference type="AlphaFoldDB" id="A0A9D4GMC9"/>
<dbReference type="Proteomes" id="UP000828390">
    <property type="component" value="Unassembled WGS sequence"/>
</dbReference>
<reference evidence="1" key="2">
    <citation type="submission" date="2020-11" db="EMBL/GenBank/DDBJ databases">
        <authorList>
            <person name="McCartney M.A."/>
            <person name="Auch B."/>
            <person name="Kono T."/>
            <person name="Mallez S."/>
            <person name="Becker A."/>
            <person name="Gohl D.M."/>
            <person name="Silverstein K.A.T."/>
            <person name="Koren S."/>
            <person name="Bechman K.B."/>
            <person name="Herman A."/>
            <person name="Abrahante J.E."/>
            <person name="Garbe J."/>
        </authorList>
    </citation>
    <scope>NUCLEOTIDE SEQUENCE</scope>
    <source>
        <strain evidence="1">Duluth1</strain>
        <tissue evidence="1">Whole animal</tissue>
    </source>
</reference>
<organism evidence="1 2">
    <name type="scientific">Dreissena polymorpha</name>
    <name type="common">Zebra mussel</name>
    <name type="synonym">Mytilus polymorpha</name>
    <dbReference type="NCBI Taxonomy" id="45954"/>
    <lineage>
        <taxon>Eukaryota</taxon>
        <taxon>Metazoa</taxon>
        <taxon>Spiralia</taxon>
        <taxon>Lophotrochozoa</taxon>
        <taxon>Mollusca</taxon>
        <taxon>Bivalvia</taxon>
        <taxon>Autobranchia</taxon>
        <taxon>Heteroconchia</taxon>
        <taxon>Euheterodonta</taxon>
        <taxon>Imparidentia</taxon>
        <taxon>Neoheterodontei</taxon>
        <taxon>Myida</taxon>
        <taxon>Dreissenoidea</taxon>
        <taxon>Dreissenidae</taxon>
        <taxon>Dreissena</taxon>
    </lineage>
</organism>
<name>A0A9D4GMC9_DREPO</name>
<keyword evidence="2" id="KW-1185">Reference proteome</keyword>